<organism evidence="1">
    <name type="scientific">Podoviridae sp. ctuQh21</name>
    <dbReference type="NCBI Taxonomy" id="2825284"/>
    <lineage>
        <taxon>Viruses</taxon>
        <taxon>Duplodnaviria</taxon>
        <taxon>Heunggongvirae</taxon>
        <taxon>Uroviricota</taxon>
        <taxon>Caudoviricetes</taxon>
    </lineage>
</organism>
<name>A0A8S5PGL8_9CAUD</name>
<proteinExistence type="predicted"/>
<reference evidence="1" key="1">
    <citation type="journal article" date="2021" name="Proc. Natl. Acad. Sci. U.S.A.">
        <title>A Catalog of Tens of Thousands of Viruses from Human Metagenomes Reveals Hidden Associations with Chronic Diseases.</title>
        <authorList>
            <person name="Tisza M.J."/>
            <person name="Buck C.B."/>
        </authorList>
    </citation>
    <scope>NUCLEOTIDE SEQUENCE</scope>
    <source>
        <strain evidence="1">CtuQh21</strain>
    </source>
</reference>
<evidence type="ECO:0000313" key="1">
    <source>
        <dbReference type="EMBL" id="DAE05521.1"/>
    </source>
</evidence>
<accession>A0A8S5PGL8</accession>
<sequence>MRNIIKKTVRKPVLKPKKSLWIRKKNSSKSIL</sequence>
<dbReference type="EMBL" id="BK015412">
    <property type="protein sequence ID" value="DAE05521.1"/>
    <property type="molecule type" value="Genomic_DNA"/>
</dbReference>
<protein>
    <submittedName>
        <fullName evidence="1">Uncharacterized protein</fullName>
    </submittedName>
</protein>